<feature type="transmembrane region" description="Helical" evidence="1">
    <location>
        <begin position="187"/>
        <end position="206"/>
    </location>
</feature>
<feature type="domain" description="DUF2470" evidence="2">
    <location>
        <begin position="12"/>
        <end position="86"/>
    </location>
</feature>
<dbReference type="PANTHER" id="PTHR37783">
    <property type="entry name" value="MEMBRANE PROTEIN, PUTATIVE (AFU_ORTHOLOGUE AFUA_1G04315)-RELATED"/>
    <property type="match status" value="1"/>
</dbReference>
<reference evidence="3" key="1">
    <citation type="submission" date="2023-08" db="EMBL/GenBank/DDBJ databases">
        <title>Black Yeasts Isolated from many extreme environments.</title>
        <authorList>
            <person name="Coleine C."/>
            <person name="Stajich J.E."/>
            <person name="Selbmann L."/>
        </authorList>
    </citation>
    <scope>NUCLEOTIDE SEQUENCE</scope>
    <source>
        <strain evidence="3">CCFEE 5401</strain>
    </source>
</reference>
<feature type="transmembrane region" description="Helical" evidence="1">
    <location>
        <begin position="104"/>
        <end position="125"/>
    </location>
</feature>
<evidence type="ECO:0000259" key="2">
    <source>
        <dbReference type="Pfam" id="PF10615"/>
    </source>
</evidence>
<evidence type="ECO:0000256" key="1">
    <source>
        <dbReference type="SAM" id="Phobius"/>
    </source>
</evidence>
<dbReference type="Pfam" id="PF10615">
    <property type="entry name" value="DUF2470"/>
    <property type="match status" value="1"/>
</dbReference>
<gene>
    <name evidence="3" type="ORF">LTR62_004490</name>
</gene>
<accession>A0AAN7YP61</accession>
<dbReference type="SUPFAM" id="SSF50475">
    <property type="entry name" value="FMN-binding split barrel"/>
    <property type="match status" value="1"/>
</dbReference>
<evidence type="ECO:0000313" key="4">
    <source>
        <dbReference type="Proteomes" id="UP001310890"/>
    </source>
</evidence>
<keyword evidence="1" id="KW-0812">Transmembrane</keyword>
<dbReference type="Gene3D" id="3.20.180.10">
    <property type="entry name" value="PNP-oxidase-like"/>
    <property type="match status" value="1"/>
</dbReference>
<dbReference type="EMBL" id="JAVRRL010000033">
    <property type="protein sequence ID" value="KAK5112147.1"/>
    <property type="molecule type" value="Genomic_DNA"/>
</dbReference>
<organism evidence="3 4">
    <name type="scientific">Meristemomyces frigidus</name>
    <dbReference type="NCBI Taxonomy" id="1508187"/>
    <lineage>
        <taxon>Eukaryota</taxon>
        <taxon>Fungi</taxon>
        <taxon>Dikarya</taxon>
        <taxon>Ascomycota</taxon>
        <taxon>Pezizomycotina</taxon>
        <taxon>Dothideomycetes</taxon>
        <taxon>Dothideomycetidae</taxon>
        <taxon>Mycosphaerellales</taxon>
        <taxon>Teratosphaeriaceae</taxon>
        <taxon>Meristemomyces</taxon>
    </lineage>
</organism>
<evidence type="ECO:0000313" key="3">
    <source>
        <dbReference type="EMBL" id="KAK5112147.1"/>
    </source>
</evidence>
<comment type="caution">
    <text evidence="3">The sequence shown here is derived from an EMBL/GenBank/DDBJ whole genome shotgun (WGS) entry which is preliminary data.</text>
</comment>
<dbReference type="InterPro" id="IPR019595">
    <property type="entry name" value="DUF2470"/>
</dbReference>
<keyword evidence="1" id="KW-0472">Membrane</keyword>
<feature type="transmembrane region" description="Helical" evidence="1">
    <location>
        <begin position="145"/>
        <end position="166"/>
    </location>
</feature>
<proteinExistence type="predicted"/>
<dbReference type="PANTHER" id="PTHR37783:SF1">
    <property type="entry name" value="MEMBRANE PROTEIN, PUTATIVE (AFU_ORTHOLOGUE AFUA_1G04315)-RELATED"/>
    <property type="match status" value="1"/>
</dbReference>
<protein>
    <recommendedName>
        <fullName evidence="2">DUF2470 domain-containing protein</fullName>
    </recommendedName>
</protein>
<sequence length="222" mass="25404">MASPGTKDNATKARIINHMNSSHTSSLSRYLQHYSHLSLWKSHPARLITLDLNGLLLSCGGTETYRIPFNPPLNSLAETRERVVEMDKECLAALGREEMGITEFLPATGIWAVPFVAISCAFIAFSQRWWFAPHTLPHSLLGARFSNFLYAVQPYILAFMLFMHAWEGVYFMYYKLVKFNVNPRTRLFWLWTGTAFLEGGFAFMRFNGLVESKRVAKAKLMH</sequence>
<dbReference type="InterPro" id="IPR037119">
    <property type="entry name" value="Haem_oxidase_HugZ-like_sf"/>
</dbReference>
<dbReference type="AlphaFoldDB" id="A0AAN7YP61"/>
<name>A0AAN7YP61_9PEZI</name>
<keyword evidence="1" id="KW-1133">Transmembrane helix</keyword>
<dbReference type="Proteomes" id="UP001310890">
    <property type="component" value="Unassembled WGS sequence"/>
</dbReference>